<gene>
    <name evidence="9" type="ORF">DW811_14095</name>
</gene>
<feature type="domain" description="Tyr recombinase" evidence="7">
    <location>
        <begin position="175"/>
        <end position="367"/>
    </location>
</feature>
<evidence type="ECO:0000256" key="5">
    <source>
        <dbReference type="ARBA" id="ARBA00023172"/>
    </source>
</evidence>
<dbReference type="Gene3D" id="1.10.443.10">
    <property type="entry name" value="Intergrase catalytic core"/>
    <property type="match status" value="1"/>
</dbReference>
<dbReference type="PANTHER" id="PTHR30349">
    <property type="entry name" value="PHAGE INTEGRASE-RELATED"/>
    <property type="match status" value="1"/>
</dbReference>
<evidence type="ECO:0000256" key="6">
    <source>
        <dbReference type="PROSITE-ProRule" id="PRU01248"/>
    </source>
</evidence>
<dbReference type="InterPro" id="IPR010998">
    <property type="entry name" value="Integrase_recombinase_N"/>
</dbReference>
<dbReference type="AlphaFoldDB" id="A0A414D4P1"/>
<dbReference type="InterPro" id="IPR044068">
    <property type="entry name" value="CB"/>
</dbReference>
<evidence type="ECO:0000259" key="8">
    <source>
        <dbReference type="PROSITE" id="PS51900"/>
    </source>
</evidence>
<dbReference type="EMBL" id="QSIS01000028">
    <property type="protein sequence ID" value="RHD04591.1"/>
    <property type="molecule type" value="Genomic_DNA"/>
</dbReference>
<dbReference type="GO" id="GO:0015074">
    <property type="term" value="P:DNA integration"/>
    <property type="evidence" value="ECO:0007669"/>
    <property type="project" value="UniProtKB-KW"/>
</dbReference>
<comment type="caution">
    <text evidence="9">The sequence shown here is derived from an EMBL/GenBank/DDBJ whole genome shotgun (WGS) entry which is preliminary data.</text>
</comment>
<dbReference type="Pfam" id="PF00589">
    <property type="entry name" value="Phage_integrase"/>
    <property type="match status" value="1"/>
</dbReference>
<evidence type="ECO:0000256" key="2">
    <source>
        <dbReference type="ARBA" id="ARBA00008857"/>
    </source>
</evidence>
<dbReference type="InterPro" id="IPR050090">
    <property type="entry name" value="Tyrosine_recombinase_XerCD"/>
</dbReference>
<dbReference type="GO" id="GO:0006310">
    <property type="term" value="P:DNA recombination"/>
    <property type="evidence" value="ECO:0007669"/>
    <property type="project" value="UniProtKB-KW"/>
</dbReference>
<evidence type="ECO:0000259" key="7">
    <source>
        <dbReference type="PROSITE" id="PS51898"/>
    </source>
</evidence>
<keyword evidence="4 6" id="KW-0238">DNA-binding</keyword>
<feature type="domain" description="Core-binding (CB)" evidence="8">
    <location>
        <begin position="67"/>
        <end position="155"/>
    </location>
</feature>
<proteinExistence type="inferred from homology"/>
<evidence type="ECO:0000256" key="1">
    <source>
        <dbReference type="ARBA" id="ARBA00003283"/>
    </source>
</evidence>
<evidence type="ECO:0000313" key="9">
    <source>
        <dbReference type="EMBL" id="RHD04591.1"/>
    </source>
</evidence>
<accession>A0A414D4P1</accession>
<dbReference type="InterPro" id="IPR002104">
    <property type="entry name" value="Integrase_catalytic"/>
</dbReference>
<protein>
    <submittedName>
        <fullName evidence="9">Site-specific integrase</fullName>
    </submittedName>
</protein>
<dbReference type="RefSeq" id="WP_118149256.1">
    <property type="nucleotide sequence ID" value="NZ_QSEM01000008.1"/>
</dbReference>
<dbReference type="InterPro" id="IPR013762">
    <property type="entry name" value="Integrase-like_cat_sf"/>
</dbReference>
<evidence type="ECO:0000256" key="3">
    <source>
        <dbReference type="ARBA" id="ARBA00022908"/>
    </source>
</evidence>
<dbReference type="PROSITE" id="PS51900">
    <property type="entry name" value="CB"/>
    <property type="match status" value="1"/>
</dbReference>
<organism evidence="9 10">
    <name type="scientific">Lachnospira eligens</name>
    <dbReference type="NCBI Taxonomy" id="39485"/>
    <lineage>
        <taxon>Bacteria</taxon>
        <taxon>Bacillati</taxon>
        <taxon>Bacillota</taxon>
        <taxon>Clostridia</taxon>
        <taxon>Lachnospirales</taxon>
        <taxon>Lachnospiraceae</taxon>
        <taxon>Lachnospira</taxon>
    </lineage>
</organism>
<dbReference type="Proteomes" id="UP000284794">
    <property type="component" value="Unassembled WGS sequence"/>
</dbReference>
<dbReference type="CDD" id="cd01189">
    <property type="entry name" value="INT_ICEBs1_C_like"/>
    <property type="match status" value="1"/>
</dbReference>
<dbReference type="PANTHER" id="PTHR30349:SF64">
    <property type="entry name" value="PROPHAGE INTEGRASE INTD-RELATED"/>
    <property type="match status" value="1"/>
</dbReference>
<dbReference type="SUPFAM" id="SSF56349">
    <property type="entry name" value="DNA breaking-rejoining enzymes"/>
    <property type="match status" value="1"/>
</dbReference>
<dbReference type="InterPro" id="IPR004107">
    <property type="entry name" value="Integrase_SAM-like_N"/>
</dbReference>
<comment type="similarity">
    <text evidence="2">Belongs to the 'phage' integrase family.</text>
</comment>
<sequence length="376" mass="43255">MPRKGENIYKRKDGRWEGRFIRQKISGIAKYSYVYGKSYSEVKKKLELKKTQCYQRTNVQSFIGQDILFKDICILWLEDIKSTLKESSYIRYSNIISTYIILLLGDIAINDIDYALLSSYVSELLSSGGTKGEGLSSKTVADILSVIKAILKYASRCKYEVDLSAMNVYVKQKNTPVKTLEVADYKRLIEYLLAEPNLLNQGILICAFTGIRIGELCALTWEDFSFDKKIIHVHKTMQRLQIPNGDRKTTIQITAPKSQCSVRDIPIPEFLIPYLNKLENKNAYILSGNSFNYVEPRTMQNHFKRILKQCNIENVNFHVLRHSFATRCIELGFDIKSLSEILGHANVNITLNRYVHPSMELKKKNMSKLSNLFTVK</sequence>
<comment type="function">
    <text evidence="1">Site-specific tyrosine recombinase, which acts by catalyzing the cutting and rejoining of the recombining DNA molecules.</text>
</comment>
<dbReference type="InterPro" id="IPR011010">
    <property type="entry name" value="DNA_brk_join_enz"/>
</dbReference>
<dbReference type="GO" id="GO:0003677">
    <property type="term" value="F:DNA binding"/>
    <property type="evidence" value="ECO:0007669"/>
    <property type="project" value="UniProtKB-UniRule"/>
</dbReference>
<dbReference type="Gene3D" id="1.10.150.130">
    <property type="match status" value="1"/>
</dbReference>
<keyword evidence="3" id="KW-0229">DNA integration</keyword>
<dbReference type="PROSITE" id="PS51898">
    <property type="entry name" value="TYR_RECOMBINASE"/>
    <property type="match status" value="1"/>
</dbReference>
<evidence type="ECO:0000256" key="4">
    <source>
        <dbReference type="ARBA" id="ARBA00023125"/>
    </source>
</evidence>
<evidence type="ECO:0000313" key="10">
    <source>
        <dbReference type="Proteomes" id="UP000284794"/>
    </source>
</evidence>
<keyword evidence="5" id="KW-0233">DNA recombination</keyword>
<dbReference type="Pfam" id="PF14659">
    <property type="entry name" value="Phage_int_SAM_3"/>
    <property type="match status" value="1"/>
</dbReference>
<reference evidence="9 10" key="1">
    <citation type="submission" date="2018-08" db="EMBL/GenBank/DDBJ databases">
        <title>A genome reference for cultivated species of the human gut microbiota.</title>
        <authorList>
            <person name="Zou Y."/>
            <person name="Xue W."/>
            <person name="Luo G."/>
        </authorList>
    </citation>
    <scope>NUCLEOTIDE SEQUENCE [LARGE SCALE GENOMIC DNA]</scope>
    <source>
        <strain evidence="9 10">AM32-2AC</strain>
    </source>
</reference>
<name>A0A414D4P1_9FIRM</name>